<comment type="caution">
    <text evidence="1">The sequence shown here is derived from an EMBL/GenBank/DDBJ whole genome shotgun (WGS) entry which is preliminary data.</text>
</comment>
<evidence type="ECO:0000313" key="1">
    <source>
        <dbReference type="EMBL" id="GAF46407.1"/>
    </source>
</evidence>
<reference evidence="1 2" key="1">
    <citation type="submission" date="2014-02" db="EMBL/GenBank/DDBJ databases">
        <title>Whole genome shotgun sequence of Rhodococcus wratislaviensis NBRC 100605.</title>
        <authorList>
            <person name="Hosoyama A."/>
            <person name="Tsuchikane K."/>
            <person name="Yoshida I."/>
            <person name="Ohji S."/>
            <person name="Ichikawa N."/>
            <person name="Yamazoe A."/>
            <person name="Fujita N."/>
        </authorList>
    </citation>
    <scope>NUCLEOTIDE SEQUENCE [LARGE SCALE GENOMIC DNA]</scope>
    <source>
        <strain evidence="1 2">NBRC 100605</strain>
    </source>
</reference>
<keyword evidence="2" id="KW-1185">Reference proteome</keyword>
<dbReference type="Proteomes" id="UP000019491">
    <property type="component" value="Unassembled WGS sequence"/>
</dbReference>
<dbReference type="AlphaFoldDB" id="X0Q585"/>
<sequence>MFEQHPFQPVSMPLCLAVRHDRSTGASTGERIGIHPRMLTRMGAEPRQQARVSHGGTTALFTLIPDTDMEEVDTIRITESGCRRLGAAPGQTVILDFRCIDPAMTEKEAEIEGEFIERLEDDGRHHRLVVLAPHGGAIETRTDQQAEQVVASLGSHDSTLWACKGWGPIGHAYRAWHISSTDLSVHSFPLLRSLSARRFQWALSFHGYRGNDVLIGGLAPARLKSDLRNAIAKAVDGSGIRVRVADPGERYCGESASNLVNRLTADAAGGIQIEQSRPARMLHGRAIAAAVSEVYDSWIAADNRR</sequence>
<protein>
    <submittedName>
        <fullName evidence="1">Uncharacterized protein</fullName>
    </submittedName>
</protein>
<evidence type="ECO:0000313" key="2">
    <source>
        <dbReference type="Proteomes" id="UP000019491"/>
    </source>
</evidence>
<dbReference type="Pfam" id="PF05908">
    <property type="entry name" value="Gamma_PGA_hydro"/>
    <property type="match status" value="1"/>
</dbReference>
<dbReference type="EMBL" id="BAWF01000030">
    <property type="protein sequence ID" value="GAF46407.1"/>
    <property type="molecule type" value="Genomic_DNA"/>
</dbReference>
<dbReference type="InterPro" id="IPR008585">
    <property type="entry name" value="Gamma_PGA_hydro"/>
</dbReference>
<gene>
    <name evidence="1" type="ORF">RW1_030_01500</name>
</gene>
<dbReference type="InterPro" id="IPR038128">
    <property type="entry name" value="Gamma_PGA_hydro_sf"/>
</dbReference>
<accession>X0Q585</accession>
<proteinExistence type="predicted"/>
<organism evidence="1 2">
    <name type="scientific">Rhodococcus wratislaviensis NBRC 100605</name>
    <dbReference type="NCBI Taxonomy" id="1219028"/>
    <lineage>
        <taxon>Bacteria</taxon>
        <taxon>Bacillati</taxon>
        <taxon>Actinomycetota</taxon>
        <taxon>Actinomycetes</taxon>
        <taxon>Mycobacteriales</taxon>
        <taxon>Nocardiaceae</taxon>
        <taxon>Rhodococcus</taxon>
    </lineage>
</organism>
<dbReference type="Gene3D" id="3.40.630.100">
    <property type="entry name" value="Poly-gamma-glutamate hydrolase, zinc-binding motif"/>
    <property type="match status" value="1"/>
</dbReference>
<name>X0Q585_RHOWR</name>